<evidence type="ECO:0000313" key="3">
    <source>
        <dbReference type="Proteomes" id="UP001284601"/>
    </source>
</evidence>
<name>A0ABU4HVU6_9ACTN</name>
<evidence type="ECO:0000259" key="1">
    <source>
        <dbReference type="Pfam" id="PF10005"/>
    </source>
</evidence>
<feature type="domain" description="Zinc-ribbon" evidence="1">
    <location>
        <begin position="3"/>
        <end position="37"/>
    </location>
</feature>
<keyword evidence="3" id="KW-1185">Reference proteome</keyword>
<dbReference type="InterPro" id="IPR011201">
    <property type="entry name" value="Zinc-ribbon_6_bact"/>
</dbReference>
<dbReference type="InterPro" id="IPR031321">
    <property type="entry name" value="UCP012641"/>
</dbReference>
<proteinExistence type="predicted"/>
<organism evidence="2 3">
    <name type="scientific">Conexibacter stalactiti</name>
    <dbReference type="NCBI Taxonomy" id="1940611"/>
    <lineage>
        <taxon>Bacteria</taxon>
        <taxon>Bacillati</taxon>
        <taxon>Actinomycetota</taxon>
        <taxon>Thermoleophilia</taxon>
        <taxon>Solirubrobacterales</taxon>
        <taxon>Conexibacteraceae</taxon>
        <taxon>Conexibacter</taxon>
    </lineage>
</organism>
<dbReference type="PIRSF" id="PIRSF012641">
    <property type="entry name" value="UCP012641"/>
    <property type="match status" value="1"/>
</dbReference>
<accession>A0ABU4HVU6</accession>
<reference evidence="3" key="1">
    <citation type="submission" date="2023-07" db="EMBL/GenBank/DDBJ databases">
        <title>Conexibacter stalactiti sp. nov., isolated from stalactites in a lava cave and emended description of the genus Conexibacter.</title>
        <authorList>
            <person name="Lee S.D."/>
        </authorList>
    </citation>
    <scope>NUCLEOTIDE SEQUENCE [LARGE SCALE GENOMIC DNA]</scope>
    <source>
        <strain evidence="3">KCTC 39840</strain>
    </source>
</reference>
<protein>
    <submittedName>
        <fullName evidence="2">Zinc-binding metallopeptidase</fullName>
    </submittedName>
</protein>
<dbReference type="RefSeq" id="WP_318599807.1">
    <property type="nucleotide sequence ID" value="NZ_JAWSTH010000083.1"/>
</dbReference>
<sequence>MRVFACPQCRQLVDFEATRCLNCSTAVAYDPRERTVVRAGVPCANAGIAACNWLAPAPGALCASCRLTRTRPADGDLAGLAAFALVEAAKRRLLFGLAELELPLRSWTDGPGGLGFDFLSSAGEPVTTGHADGIVTIDLAEADPVHRERMRVQLGEPYRTLEGHLRHEVGHWYQSVLIADGSPEQEACRRIFGDERADYQAAMDRHYAAGPPPDWRDRFVSAYASMHPWEDWAETFAHWLHVNDALQTAAAWGVRVDGPAEGIGERAPLHSDPPDAHGDITELLDAWIPLTLALNAVNRSMGVEDLYPFVLAPPVQRKLTFVDQLARAAAVA</sequence>
<dbReference type="Gene3D" id="3.40.390.70">
    <property type="match status" value="1"/>
</dbReference>
<dbReference type="EMBL" id="JAWSTH010000083">
    <property type="protein sequence ID" value="MDW5597343.1"/>
    <property type="molecule type" value="Genomic_DNA"/>
</dbReference>
<evidence type="ECO:0000313" key="2">
    <source>
        <dbReference type="EMBL" id="MDW5597343.1"/>
    </source>
</evidence>
<dbReference type="Pfam" id="PF10005">
    <property type="entry name" value="Zn_ribbon_DZR_6"/>
    <property type="match status" value="1"/>
</dbReference>
<dbReference type="Pfam" id="PF15887">
    <property type="entry name" value="Peptidase_Mx"/>
    <property type="match status" value="1"/>
</dbReference>
<gene>
    <name evidence="2" type="ORF">R7226_23550</name>
</gene>
<dbReference type="Proteomes" id="UP001284601">
    <property type="component" value="Unassembled WGS sequence"/>
</dbReference>
<comment type="caution">
    <text evidence="2">The sequence shown here is derived from an EMBL/GenBank/DDBJ whole genome shotgun (WGS) entry which is preliminary data.</text>
</comment>